<evidence type="ECO:0000313" key="20">
    <source>
        <dbReference type="EMBL" id="SMP77971.1"/>
    </source>
</evidence>
<feature type="domain" description="PAC" evidence="18">
    <location>
        <begin position="363"/>
        <end position="415"/>
    </location>
</feature>
<evidence type="ECO:0000256" key="7">
    <source>
        <dbReference type="ARBA" id="ARBA00022741"/>
    </source>
</evidence>
<evidence type="ECO:0000259" key="19">
    <source>
        <dbReference type="PROSITE" id="PS50894"/>
    </source>
</evidence>
<dbReference type="InterPro" id="IPR003594">
    <property type="entry name" value="HATPase_dom"/>
</dbReference>
<dbReference type="InterPro" id="IPR036097">
    <property type="entry name" value="HisK_dim/P_sf"/>
</dbReference>
<dbReference type="CDD" id="cd00088">
    <property type="entry name" value="HPT"/>
    <property type="match status" value="1"/>
</dbReference>
<dbReference type="InterPro" id="IPR000700">
    <property type="entry name" value="PAS-assoc_C"/>
</dbReference>
<dbReference type="Gene3D" id="3.40.50.2300">
    <property type="match status" value="2"/>
</dbReference>
<dbReference type="PROSITE" id="PS50113">
    <property type="entry name" value="PAC"/>
    <property type="match status" value="3"/>
</dbReference>
<dbReference type="Gene3D" id="3.30.450.20">
    <property type="entry name" value="PAS domain"/>
    <property type="match status" value="3"/>
</dbReference>
<dbReference type="Pfam" id="PF01627">
    <property type="entry name" value="Hpt"/>
    <property type="match status" value="1"/>
</dbReference>
<dbReference type="CDD" id="cd00130">
    <property type="entry name" value="PAS"/>
    <property type="match status" value="2"/>
</dbReference>
<evidence type="ECO:0000256" key="11">
    <source>
        <dbReference type="ARBA" id="ARBA00023136"/>
    </source>
</evidence>
<evidence type="ECO:0000256" key="13">
    <source>
        <dbReference type="PROSITE-ProRule" id="PRU00169"/>
    </source>
</evidence>
<dbReference type="InterPro" id="IPR003661">
    <property type="entry name" value="HisK_dim/P_dom"/>
</dbReference>
<keyword evidence="7" id="KW-0547">Nucleotide-binding</keyword>
<dbReference type="PROSITE" id="PS50112">
    <property type="entry name" value="PAS"/>
    <property type="match status" value="2"/>
</dbReference>
<dbReference type="Pfam" id="PF08448">
    <property type="entry name" value="PAS_4"/>
    <property type="match status" value="3"/>
</dbReference>
<dbReference type="SUPFAM" id="SSF47226">
    <property type="entry name" value="Histidine-containing phosphotransfer domain, HPT domain"/>
    <property type="match status" value="1"/>
</dbReference>
<feature type="domain" description="HPt" evidence="19">
    <location>
        <begin position="1055"/>
        <end position="1152"/>
    </location>
</feature>
<dbReference type="SMART" id="SM00091">
    <property type="entry name" value="PAS"/>
    <property type="match status" value="3"/>
</dbReference>
<keyword evidence="8" id="KW-0067">ATP-binding</keyword>
<dbReference type="Pfam" id="PF00072">
    <property type="entry name" value="Response_reg"/>
    <property type="match status" value="2"/>
</dbReference>
<keyword evidence="4" id="KW-1003">Cell membrane</keyword>
<dbReference type="SMART" id="SM00387">
    <property type="entry name" value="HATPase_c"/>
    <property type="match status" value="1"/>
</dbReference>
<evidence type="ECO:0000259" key="15">
    <source>
        <dbReference type="PROSITE" id="PS50109"/>
    </source>
</evidence>
<dbReference type="Pfam" id="PF02518">
    <property type="entry name" value="HATPase_c"/>
    <property type="match status" value="1"/>
</dbReference>
<dbReference type="Proteomes" id="UP001158067">
    <property type="component" value="Unassembled WGS sequence"/>
</dbReference>
<dbReference type="PROSITE" id="PS50894">
    <property type="entry name" value="HPT"/>
    <property type="match status" value="1"/>
</dbReference>
<keyword evidence="11" id="KW-0472">Membrane</keyword>
<comment type="catalytic activity">
    <reaction evidence="1">
        <text>ATP + protein L-histidine = ADP + protein N-phospho-L-histidine.</text>
        <dbReference type="EC" id="2.7.13.3"/>
    </reaction>
</comment>
<dbReference type="InterPro" id="IPR000014">
    <property type="entry name" value="PAS"/>
</dbReference>
<dbReference type="CDD" id="cd00082">
    <property type="entry name" value="HisKA"/>
    <property type="match status" value="1"/>
</dbReference>
<dbReference type="PANTHER" id="PTHR45339:SF1">
    <property type="entry name" value="HYBRID SIGNAL TRANSDUCTION HISTIDINE KINASE J"/>
    <property type="match status" value="1"/>
</dbReference>
<evidence type="ECO:0000256" key="8">
    <source>
        <dbReference type="ARBA" id="ARBA00022840"/>
    </source>
</evidence>
<feature type="domain" description="PAC" evidence="18">
    <location>
        <begin position="232"/>
        <end position="287"/>
    </location>
</feature>
<dbReference type="CDD" id="cd17546">
    <property type="entry name" value="REC_hyHK_CKI1_RcsC-like"/>
    <property type="match status" value="1"/>
</dbReference>
<evidence type="ECO:0000256" key="3">
    <source>
        <dbReference type="ARBA" id="ARBA00012438"/>
    </source>
</evidence>
<dbReference type="SMART" id="SM00448">
    <property type="entry name" value="REC"/>
    <property type="match status" value="2"/>
</dbReference>
<dbReference type="NCBIfam" id="TIGR00229">
    <property type="entry name" value="sensory_box"/>
    <property type="match status" value="3"/>
</dbReference>
<feature type="domain" description="Response regulatory" evidence="16">
    <location>
        <begin position="674"/>
        <end position="795"/>
    </location>
</feature>
<feature type="compositionally biased region" description="Polar residues" evidence="14">
    <location>
        <begin position="1"/>
        <end position="10"/>
    </location>
</feature>
<dbReference type="EC" id="2.7.13.3" evidence="3"/>
<dbReference type="Gene3D" id="1.10.287.130">
    <property type="match status" value="1"/>
</dbReference>
<dbReference type="SUPFAM" id="SSF55785">
    <property type="entry name" value="PYP-like sensor domain (PAS domain)"/>
    <property type="match status" value="3"/>
</dbReference>
<dbReference type="EMBL" id="FXUG01000024">
    <property type="protein sequence ID" value="SMP77971.1"/>
    <property type="molecule type" value="Genomic_DNA"/>
</dbReference>
<feature type="domain" description="Response regulatory" evidence="16">
    <location>
        <begin position="818"/>
        <end position="936"/>
    </location>
</feature>
<accession>A0ABY1QSR0</accession>
<keyword evidence="6" id="KW-0812">Transmembrane</keyword>
<dbReference type="Gene3D" id="3.30.565.10">
    <property type="entry name" value="Histidine kinase-like ATPase, C-terminal domain"/>
    <property type="match status" value="1"/>
</dbReference>
<dbReference type="InterPro" id="IPR001789">
    <property type="entry name" value="Sig_transdc_resp-reg_receiver"/>
</dbReference>
<gene>
    <name evidence="20" type="ORF">SAMN06265222_12424</name>
</gene>
<reference evidence="20 21" key="1">
    <citation type="submission" date="2017-05" db="EMBL/GenBank/DDBJ databases">
        <authorList>
            <person name="Varghese N."/>
            <person name="Submissions S."/>
        </authorList>
    </citation>
    <scope>NUCLEOTIDE SEQUENCE [LARGE SCALE GENOMIC DNA]</scope>
    <source>
        <strain evidence="20 21">DSM 25457</strain>
    </source>
</reference>
<dbReference type="InterPro" id="IPR011006">
    <property type="entry name" value="CheY-like_superfamily"/>
</dbReference>
<dbReference type="InterPro" id="IPR013656">
    <property type="entry name" value="PAS_4"/>
</dbReference>
<feature type="domain" description="PAS" evidence="17">
    <location>
        <begin position="42"/>
        <end position="104"/>
    </location>
</feature>
<organism evidence="20 21">
    <name type="scientific">Neorhodopirellula lusitana</name>
    <dbReference type="NCBI Taxonomy" id="445327"/>
    <lineage>
        <taxon>Bacteria</taxon>
        <taxon>Pseudomonadati</taxon>
        <taxon>Planctomycetota</taxon>
        <taxon>Planctomycetia</taxon>
        <taxon>Pirellulales</taxon>
        <taxon>Pirellulaceae</taxon>
        <taxon>Neorhodopirellula</taxon>
    </lineage>
</organism>
<evidence type="ECO:0000256" key="1">
    <source>
        <dbReference type="ARBA" id="ARBA00000085"/>
    </source>
</evidence>
<dbReference type="SUPFAM" id="SSF52172">
    <property type="entry name" value="CheY-like"/>
    <property type="match status" value="2"/>
</dbReference>
<evidence type="ECO:0000256" key="12">
    <source>
        <dbReference type="PROSITE-ProRule" id="PRU00110"/>
    </source>
</evidence>
<dbReference type="InterPro" id="IPR035965">
    <property type="entry name" value="PAS-like_dom_sf"/>
</dbReference>
<dbReference type="InterPro" id="IPR005467">
    <property type="entry name" value="His_kinase_dom"/>
</dbReference>
<dbReference type="InterPro" id="IPR036890">
    <property type="entry name" value="HATPase_C_sf"/>
</dbReference>
<feature type="modified residue" description="4-aspartylphosphate" evidence="13">
    <location>
        <position position="728"/>
    </location>
</feature>
<dbReference type="Pfam" id="PF00512">
    <property type="entry name" value="HisKA"/>
    <property type="match status" value="1"/>
</dbReference>
<dbReference type="InterPro" id="IPR001610">
    <property type="entry name" value="PAC"/>
</dbReference>
<feature type="modified residue" description="Phosphohistidine" evidence="12">
    <location>
        <position position="1094"/>
    </location>
</feature>
<evidence type="ECO:0000259" key="16">
    <source>
        <dbReference type="PROSITE" id="PS50110"/>
    </source>
</evidence>
<evidence type="ECO:0000256" key="2">
    <source>
        <dbReference type="ARBA" id="ARBA00004651"/>
    </source>
</evidence>
<keyword evidence="21" id="KW-1185">Reference proteome</keyword>
<evidence type="ECO:0000259" key="18">
    <source>
        <dbReference type="PROSITE" id="PS50113"/>
    </source>
</evidence>
<protein>
    <recommendedName>
        <fullName evidence="3">histidine kinase</fullName>
        <ecNumber evidence="3">2.7.13.3</ecNumber>
    </recommendedName>
</protein>
<feature type="domain" description="PAC" evidence="18">
    <location>
        <begin position="104"/>
        <end position="159"/>
    </location>
</feature>
<evidence type="ECO:0000256" key="4">
    <source>
        <dbReference type="ARBA" id="ARBA00022475"/>
    </source>
</evidence>
<dbReference type="Gene3D" id="1.20.120.160">
    <property type="entry name" value="HPT domain"/>
    <property type="match status" value="1"/>
</dbReference>
<dbReference type="PRINTS" id="PR00344">
    <property type="entry name" value="BCTRLSENSOR"/>
</dbReference>
<proteinExistence type="predicted"/>
<comment type="caution">
    <text evidence="20">The sequence shown here is derived from an EMBL/GenBank/DDBJ whole genome shotgun (WGS) entry which is preliminary data.</text>
</comment>
<dbReference type="RefSeq" id="WP_283435437.1">
    <property type="nucleotide sequence ID" value="NZ_FXUG01000024.1"/>
</dbReference>
<evidence type="ECO:0000313" key="21">
    <source>
        <dbReference type="Proteomes" id="UP001158067"/>
    </source>
</evidence>
<feature type="region of interest" description="Disordered" evidence="14">
    <location>
        <begin position="1008"/>
        <end position="1035"/>
    </location>
</feature>
<feature type="modified residue" description="4-aspartylphosphate" evidence="13">
    <location>
        <position position="867"/>
    </location>
</feature>
<evidence type="ECO:0000256" key="14">
    <source>
        <dbReference type="SAM" id="MobiDB-lite"/>
    </source>
</evidence>
<sequence length="1153" mass="126991">MSSLGPQSGDNAPIRLAAATGPDDSRDSDLVLDATGTHQRPLESNSLCVLQKDISGRIQHASPQFCETFGTPLTDLIGKTDFELYPAELAKRYADHDRNVMKSGHAEHFIEEHEGSNGTRHFVEVVKSPIFGADQEVVGIQVVYWDATQHQESENELQTTRFLMDTLMDHIPDAVYFKDKQSRFIRNSRSHAERFNLTDATELIGRSDADFHAAEHAREAMADERRVMQTGTPIISKIEQLLVPNRDTAWSSTTKLPLRNHAGEVIGTFGVSRDITTQIRAEQELARERDLLKTITDNIPDLIYVKDCYGRFVTCNKSVLKLLGLASIEDIQGKTDYDFLPAEYACNYVTDDQNVIRSGKALFDQEEYSQNTDGEKFWLLTTKVPLRDSDDNVIGIVGIGRNITARKKAAEELLAAKELADSANRAKSEFLANMSHEIRTPMNAIVGMTELLLDTRLDISQRAYLKMVQESGDSLMTIINDVLDFSKIEAGMLDIDTIPFEIREHLGDTMKTLAVRAHAKGLELAFRVAPEIPSWMMGDPGRLRQILVNLVGNAIKFTESGEVVVEVEQDLQHEVTHQLRICVRDTGIGIPAEKCESIFHEFEQADASTTRRYGGTGLGLTISSRLVEMMGGRIWAESELGKGSHFYFTTTLEEAPAHLHTSRSRGVVIVGGTKVLVVDDNETNRLILQEMFANWGMTTVLADGSPTAIQAITKAESQDAPFGLVVTDVNMPDEDGFGFVKRLRDHSLIENAPVIMLTSGGRLGDKDRREDLGIADRLMKPVKQSELFDSIVRVLGVNGNEDHHDDEVQDEIGLGPLKVLLTEDNVVNQKLAVGLLSKYGHTVLIANNGQEAVDAMLNDTFDVVLMDIQMPVLDGLAATRVIRENEKESGKHTPIIAMTAHAMKGDREDCIDAGMDEYVTKPIRSATLMEALAKTVPDKKTHTCEEAPCQDKTSVAKTSEDIPCDKTAASDNQGPTNLNGANTCTNQSDIHRPDIDQANANGTPTNVNGTAASSAATIDNKPAYDTSADDTNDNDPDQANPCIDWDLLHDTFGKDNALIADLFGAFELESVELAQKMKEAIDQGDEKQRKAASHTLKGAARAIGAAELSEAANAIEQSANNWPDEEKKAALRQLRQTLENTLRATREFLSQTS</sequence>
<dbReference type="SUPFAM" id="SSF47384">
    <property type="entry name" value="Homodimeric domain of signal transducing histidine kinase"/>
    <property type="match status" value="1"/>
</dbReference>
<evidence type="ECO:0000256" key="6">
    <source>
        <dbReference type="ARBA" id="ARBA00022692"/>
    </source>
</evidence>
<keyword evidence="5 13" id="KW-0597">Phosphoprotein</keyword>
<dbReference type="SUPFAM" id="SSF55874">
    <property type="entry name" value="ATPase domain of HSP90 chaperone/DNA topoisomerase II/histidine kinase"/>
    <property type="match status" value="1"/>
</dbReference>
<evidence type="ECO:0000256" key="10">
    <source>
        <dbReference type="ARBA" id="ARBA00023012"/>
    </source>
</evidence>
<dbReference type="CDD" id="cd16922">
    <property type="entry name" value="HATPase_EvgS-ArcB-TorS-like"/>
    <property type="match status" value="1"/>
</dbReference>
<evidence type="ECO:0000259" key="17">
    <source>
        <dbReference type="PROSITE" id="PS50112"/>
    </source>
</evidence>
<dbReference type="PROSITE" id="PS50109">
    <property type="entry name" value="HIS_KIN"/>
    <property type="match status" value="1"/>
</dbReference>
<comment type="subcellular location">
    <subcellularLocation>
        <location evidence="2">Cell membrane</location>
        <topology evidence="2">Multi-pass membrane protein</topology>
    </subcellularLocation>
</comment>
<keyword evidence="9" id="KW-1133">Transmembrane helix</keyword>
<feature type="region of interest" description="Disordered" evidence="14">
    <location>
        <begin position="1"/>
        <end position="31"/>
    </location>
</feature>
<dbReference type="InterPro" id="IPR008207">
    <property type="entry name" value="Sig_transdc_His_kin_Hpt_dom"/>
</dbReference>
<feature type="compositionally biased region" description="Polar residues" evidence="14">
    <location>
        <begin position="1008"/>
        <end position="1017"/>
    </location>
</feature>
<evidence type="ECO:0000256" key="5">
    <source>
        <dbReference type="ARBA" id="ARBA00022553"/>
    </source>
</evidence>
<dbReference type="InterPro" id="IPR036641">
    <property type="entry name" value="HPT_dom_sf"/>
</dbReference>
<name>A0ABY1QSR0_9BACT</name>
<dbReference type="InterPro" id="IPR004358">
    <property type="entry name" value="Sig_transdc_His_kin-like_C"/>
</dbReference>
<dbReference type="PROSITE" id="PS50110">
    <property type="entry name" value="RESPONSE_REGULATORY"/>
    <property type="match status" value="2"/>
</dbReference>
<dbReference type="SMART" id="SM00086">
    <property type="entry name" value="PAC"/>
    <property type="match status" value="2"/>
</dbReference>
<evidence type="ECO:0000256" key="9">
    <source>
        <dbReference type="ARBA" id="ARBA00022989"/>
    </source>
</evidence>
<dbReference type="SMART" id="SM00388">
    <property type="entry name" value="HisKA"/>
    <property type="match status" value="1"/>
</dbReference>
<feature type="domain" description="Histidine kinase" evidence="15">
    <location>
        <begin position="433"/>
        <end position="654"/>
    </location>
</feature>
<keyword evidence="10" id="KW-0902">Two-component regulatory system</keyword>
<dbReference type="PANTHER" id="PTHR45339">
    <property type="entry name" value="HYBRID SIGNAL TRANSDUCTION HISTIDINE KINASE J"/>
    <property type="match status" value="1"/>
</dbReference>
<feature type="domain" description="PAS" evidence="17">
    <location>
        <begin position="288"/>
        <end position="329"/>
    </location>
</feature>